<keyword evidence="3" id="KW-1185">Reference proteome</keyword>
<accession>A0A316W903</accession>
<evidence type="ECO:0000313" key="3">
    <source>
        <dbReference type="Proteomes" id="UP000245783"/>
    </source>
</evidence>
<dbReference type="OrthoDB" id="3417362at2759"/>
<feature type="region of interest" description="Disordered" evidence="1">
    <location>
        <begin position="74"/>
        <end position="163"/>
    </location>
</feature>
<sequence>MDSAAAPDRLYVVKQGEDWQVKREQDLKVGDLCMTLTGAIAPVVSIRAGHASARVVATTSDGTKRTFYEDEMVRLQGGDGGGARRTSRILPKAMEDQHRTPERRAPASPSVAPGSSQRSPSTMPPPSMPPPSSTLVSTQPLPSSTMTHLSTQPPSTTQAPLESVQPGILPDCEEAEKWACRTGQGAVAGTIVCSSLRIAHWAAICYAGFRAGLKQSEVREMTGRSSTVRRARFHWEWPAGRLPVPKHGSLEAIMDAKDERTGTADLPRLATLEITPDGHAHPSLEVQWPCLAHVRVHGSGAKVWFSVVAHQQHRSVAFVHTDALPRGGAAPPPAAAAAAAAAAAISKASLAHAMEVSAQQLEDYTGRQLPRVQPVDLPREGSITTPGEEVATFLLGLGLPSKLYNPRADGHCGFRGVARAVFGQEDSYMLVRQRCRQVVLELPKLWQNMYASLLDDRSDDTRQLLWQKKHDKSNNDQWGWFEAHSHALLVAAAFDSLVLTILPPVAFPPPPPPATRAAPSAASNSSSIKITMVNEAQPRTVMERTAYLSWPLTVRASISKRVICLVLIGDHFMLAEGVQGFSLDSFLENPLAAFVTAHAESLAQTIPSVMRAKVAREEWLAWHRRGD</sequence>
<protein>
    <recommendedName>
        <fullName evidence="4">OTU domain-containing protein</fullName>
    </recommendedName>
</protein>
<evidence type="ECO:0008006" key="4">
    <source>
        <dbReference type="Google" id="ProtNLM"/>
    </source>
</evidence>
<feature type="compositionally biased region" description="Basic and acidic residues" evidence="1">
    <location>
        <begin position="93"/>
        <end position="105"/>
    </location>
</feature>
<organism evidence="2 3">
    <name type="scientific">Ceraceosorus guamensis</name>
    <dbReference type="NCBI Taxonomy" id="1522189"/>
    <lineage>
        <taxon>Eukaryota</taxon>
        <taxon>Fungi</taxon>
        <taxon>Dikarya</taxon>
        <taxon>Basidiomycota</taxon>
        <taxon>Ustilaginomycotina</taxon>
        <taxon>Exobasidiomycetes</taxon>
        <taxon>Ceraceosorales</taxon>
        <taxon>Ceraceosoraceae</taxon>
        <taxon>Ceraceosorus</taxon>
    </lineage>
</organism>
<name>A0A316W903_9BASI</name>
<dbReference type="CDD" id="cd22744">
    <property type="entry name" value="OTU"/>
    <property type="match status" value="1"/>
</dbReference>
<feature type="compositionally biased region" description="Pro residues" evidence="1">
    <location>
        <begin position="122"/>
        <end position="132"/>
    </location>
</feature>
<dbReference type="Proteomes" id="UP000245783">
    <property type="component" value="Unassembled WGS sequence"/>
</dbReference>
<evidence type="ECO:0000313" key="2">
    <source>
        <dbReference type="EMBL" id="PWN45558.1"/>
    </source>
</evidence>
<feature type="compositionally biased region" description="Polar residues" evidence="1">
    <location>
        <begin position="135"/>
        <end position="160"/>
    </location>
</feature>
<reference evidence="2 3" key="1">
    <citation type="journal article" date="2018" name="Mol. Biol. Evol.">
        <title>Broad Genomic Sampling Reveals a Smut Pathogenic Ancestry of the Fungal Clade Ustilaginomycotina.</title>
        <authorList>
            <person name="Kijpornyongpan T."/>
            <person name="Mondo S.J."/>
            <person name="Barry K."/>
            <person name="Sandor L."/>
            <person name="Lee J."/>
            <person name="Lipzen A."/>
            <person name="Pangilinan J."/>
            <person name="LaButti K."/>
            <person name="Hainaut M."/>
            <person name="Henrissat B."/>
            <person name="Grigoriev I.V."/>
            <person name="Spatafora J.W."/>
            <person name="Aime M.C."/>
        </authorList>
    </citation>
    <scope>NUCLEOTIDE SEQUENCE [LARGE SCALE GENOMIC DNA]</scope>
    <source>
        <strain evidence="2 3">MCA 4658</strain>
    </source>
</reference>
<dbReference type="InParanoid" id="A0A316W903"/>
<dbReference type="RefSeq" id="XP_025372718.1">
    <property type="nucleotide sequence ID" value="XM_025515808.1"/>
</dbReference>
<evidence type="ECO:0000256" key="1">
    <source>
        <dbReference type="SAM" id="MobiDB-lite"/>
    </source>
</evidence>
<dbReference type="EMBL" id="KZ819354">
    <property type="protein sequence ID" value="PWN45558.1"/>
    <property type="molecule type" value="Genomic_DNA"/>
</dbReference>
<dbReference type="GeneID" id="37037678"/>
<gene>
    <name evidence="2" type="ORF">IE81DRAFT_344465</name>
</gene>
<dbReference type="AlphaFoldDB" id="A0A316W903"/>
<proteinExistence type="predicted"/>
<feature type="compositionally biased region" description="Low complexity" evidence="1">
    <location>
        <begin position="106"/>
        <end position="121"/>
    </location>
</feature>